<evidence type="ECO:0000313" key="3">
    <source>
        <dbReference type="Proteomes" id="UP001567538"/>
    </source>
</evidence>
<dbReference type="AlphaFoldDB" id="A0ABD1HGH8"/>
<protein>
    <submittedName>
        <fullName evidence="2">Uncharacterized protein</fullName>
    </submittedName>
</protein>
<organism evidence="2 3">
    <name type="scientific">Salvia divinorum</name>
    <name type="common">Maria pastora</name>
    <name type="synonym">Diviner's sage</name>
    <dbReference type="NCBI Taxonomy" id="28513"/>
    <lineage>
        <taxon>Eukaryota</taxon>
        <taxon>Viridiplantae</taxon>
        <taxon>Streptophyta</taxon>
        <taxon>Embryophyta</taxon>
        <taxon>Tracheophyta</taxon>
        <taxon>Spermatophyta</taxon>
        <taxon>Magnoliopsida</taxon>
        <taxon>eudicotyledons</taxon>
        <taxon>Gunneridae</taxon>
        <taxon>Pentapetalae</taxon>
        <taxon>asterids</taxon>
        <taxon>lamiids</taxon>
        <taxon>Lamiales</taxon>
        <taxon>Lamiaceae</taxon>
        <taxon>Nepetoideae</taxon>
        <taxon>Mentheae</taxon>
        <taxon>Salviinae</taxon>
        <taxon>Salvia</taxon>
        <taxon>Salvia subgen. Calosphace</taxon>
    </lineage>
</organism>
<keyword evidence="3" id="KW-1185">Reference proteome</keyword>
<dbReference type="Proteomes" id="UP001567538">
    <property type="component" value="Unassembled WGS sequence"/>
</dbReference>
<proteinExistence type="predicted"/>
<name>A0ABD1HGH8_SALDI</name>
<dbReference type="EMBL" id="JBEAFC010000005">
    <property type="protein sequence ID" value="KAL1555553.1"/>
    <property type="molecule type" value="Genomic_DNA"/>
</dbReference>
<reference evidence="2 3" key="1">
    <citation type="submission" date="2024-06" db="EMBL/GenBank/DDBJ databases">
        <title>A chromosome level genome sequence of Diviner's sage (Salvia divinorum).</title>
        <authorList>
            <person name="Ford S.A."/>
            <person name="Ro D.-K."/>
            <person name="Ness R.W."/>
            <person name="Phillips M.A."/>
        </authorList>
    </citation>
    <scope>NUCLEOTIDE SEQUENCE [LARGE SCALE GENOMIC DNA]</scope>
    <source>
        <strain evidence="2">SAF-2024a</strain>
        <tissue evidence="2">Leaf</tissue>
    </source>
</reference>
<feature type="region of interest" description="Disordered" evidence="1">
    <location>
        <begin position="66"/>
        <end position="86"/>
    </location>
</feature>
<feature type="compositionally biased region" description="Basic and acidic residues" evidence="1">
    <location>
        <begin position="69"/>
        <end position="86"/>
    </location>
</feature>
<accession>A0ABD1HGH8</accession>
<comment type="caution">
    <text evidence="2">The sequence shown here is derived from an EMBL/GenBank/DDBJ whole genome shotgun (WGS) entry which is preliminary data.</text>
</comment>
<sequence length="86" mass="9857">MWLHQLAWPLYYYNESLADLKDITLSTIQFTLAGEDKEKSWIGKLNTHTGKEKKIYITIKKKHVGGHHLRGDTESGKRSAVCDDVV</sequence>
<evidence type="ECO:0000256" key="1">
    <source>
        <dbReference type="SAM" id="MobiDB-lite"/>
    </source>
</evidence>
<evidence type="ECO:0000313" key="2">
    <source>
        <dbReference type="EMBL" id="KAL1555553.1"/>
    </source>
</evidence>
<gene>
    <name evidence="2" type="ORF">AAHA92_11273</name>
</gene>